<dbReference type="Proteomes" id="UP000239001">
    <property type="component" value="Unassembled WGS sequence"/>
</dbReference>
<proteinExistence type="predicted"/>
<organism evidence="1 2">
    <name type="scientific">Aphanothece hegewaldii CCALA 016</name>
    <dbReference type="NCBI Taxonomy" id="2107694"/>
    <lineage>
        <taxon>Bacteria</taxon>
        <taxon>Bacillati</taxon>
        <taxon>Cyanobacteriota</taxon>
        <taxon>Cyanophyceae</taxon>
        <taxon>Oscillatoriophycideae</taxon>
        <taxon>Chroococcales</taxon>
        <taxon>Aphanothecaceae</taxon>
        <taxon>Aphanothece</taxon>
    </lineage>
</organism>
<keyword evidence="2" id="KW-1185">Reference proteome</keyword>
<reference evidence="1 2" key="2">
    <citation type="submission" date="2018-03" db="EMBL/GenBank/DDBJ databases">
        <authorList>
            <person name="Keele B.F."/>
        </authorList>
    </citation>
    <scope>NUCLEOTIDE SEQUENCE [LARGE SCALE GENOMIC DNA]</scope>
    <source>
        <strain evidence="1 2">CCALA 016</strain>
    </source>
</reference>
<protein>
    <submittedName>
        <fullName evidence="1">Uncharacterized protein</fullName>
    </submittedName>
</protein>
<accession>A0A2T1LZH0</accession>
<dbReference type="OrthoDB" id="582963at2"/>
<dbReference type="RefSeq" id="WP_106456625.1">
    <property type="nucleotide sequence ID" value="NZ_PXOH01000007.1"/>
</dbReference>
<reference evidence="1 2" key="1">
    <citation type="submission" date="2018-03" db="EMBL/GenBank/DDBJ databases">
        <title>The ancient ancestry and fast evolution of plastids.</title>
        <authorList>
            <person name="Moore K.R."/>
            <person name="Magnabosco C."/>
            <person name="Momper L."/>
            <person name="Gold D.A."/>
            <person name="Bosak T."/>
            <person name="Fournier G.P."/>
        </authorList>
    </citation>
    <scope>NUCLEOTIDE SEQUENCE [LARGE SCALE GENOMIC DNA]</scope>
    <source>
        <strain evidence="1 2">CCALA 016</strain>
    </source>
</reference>
<dbReference type="AlphaFoldDB" id="A0A2T1LZH0"/>
<name>A0A2T1LZH0_9CHRO</name>
<sequence length="278" mass="32027">MALPADFNEWEHLQSIIVNTFSKIVREEFKDLGENWQPDINTPRSSLRTACTPKDNDTASILVLRIIFFYFIMQRVGEIIEPWYGIPVDNYQQNVKFKPQIFLYFKEDANDVDLDYQPLRMQVSFRLIGESSTTITKTELTTLATKIKTQFCTGNGKTFKKGKELYTYKDLEKGYNIQLYAFAKTDAKALIDDILGLQSHTYDDKCFTEHLSANATSKYPTIPPTQTILGESKKEPRQRPVGTVRFQYATATIWGRTKPIVLVDRSFRFLDPLVDAES</sequence>
<dbReference type="EMBL" id="PXOH01000007">
    <property type="protein sequence ID" value="PSF37761.1"/>
    <property type="molecule type" value="Genomic_DNA"/>
</dbReference>
<evidence type="ECO:0000313" key="2">
    <source>
        <dbReference type="Proteomes" id="UP000239001"/>
    </source>
</evidence>
<gene>
    <name evidence="1" type="ORF">C7H19_09465</name>
</gene>
<comment type="caution">
    <text evidence="1">The sequence shown here is derived from an EMBL/GenBank/DDBJ whole genome shotgun (WGS) entry which is preliminary data.</text>
</comment>
<evidence type="ECO:0000313" key="1">
    <source>
        <dbReference type="EMBL" id="PSF37761.1"/>
    </source>
</evidence>